<keyword evidence="4" id="KW-0501">Molybdenum cofactor biosynthesis</keyword>
<dbReference type="NCBIfam" id="TIGR00581">
    <property type="entry name" value="moaC"/>
    <property type="match status" value="1"/>
</dbReference>
<proteinExistence type="inferred from homology"/>
<dbReference type="STRING" id="307507.A0A2V0P1Y6"/>
<evidence type="ECO:0000256" key="7">
    <source>
        <dbReference type="SAM" id="SignalP"/>
    </source>
</evidence>
<evidence type="ECO:0000256" key="5">
    <source>
        <dbReference type="ARBA" id="ARBA00023239"/>
    </source>
</evidence>
<dbReference type="InterPro" id="IPR023045">
    <property type="entry name" value="MoaC"/>
</dbReference>
<name>A0A2V0P1Y6_9CHLO</name>
<dbReference type="OrthoDB" id="429626at2759"/>
<dbReference type="EC" id="4.6.1.17" evidence="3"/>
<dbReference type="HAMAP" id="MF_01224_B">
    <property type="entry name" value="MoaC_B"/>
    <property type="match status" value="1"/>
</dbReference>
<dbReference type="InParanoid" id="A0A2V0P1Y6"/>
<dbReference type="InterPro" id="IPR050105">
    <property type="entry name" value="MoCo_biosynth_MoaA/MoaC"/>
</dbReference>
<evidence type="ECO:0000256" key="4">
    <source>
        <dbReference type="ARBA" id="ARBA00023150"/>
    </source>
</evidence>
<comment type="catalytic activity">
    <reaction evidence="1">
        <text>(8S)-3',8-cyclo-7,8-dihydroguanosine 5'-triphosphate = cyclic pyranopterin phosphate + diphosphate</text>
        <dbReference type="Rhea" id="RHEA:49580"/>
        <dbReference type="ChEBI" id="CHEBI:33019"/>
        <dbReference type="ChEBI" id="CHEBI:59648"/>
        <dbReference type="ChEBI" id="CHEBI:131766"/>
        <dbReference type="EC" id="4.6.1.17"/>
    </reaction>
</comment>
<dbReference type="InterPro" id="IPR036522">
    <property type="entry name" value="MoaC_sf"/>
</dbReference>
<dbReference type="AlphaFoldDB" id="A0A2V0P1Y6"/>
<evidence type="ECO:0000259" key="8">
    <source>
        <dbReference type="Pfam" id="PF01967"/>
    </source>
</evidence>
<evidence type="ECO:0000313" key="10">
    <source>
        <dbReference type="Proteomes" id="UP000247498"/>
    </source>
</evidence>
<keyword evidence="10" id="KW-1185">Reference proteome</keyword>
<accession>A0A2V0P1Y6</accession>
<dbReference type="Gene3D" id="3.30.70.640">
    <property type="entry name" value="Molybdopterin cofactor biosynthesis C (MoaC) domain"/>
    <property type="match status" value="1"/>
</dbReference>
<keyword evidence="7" id="KW-0732">Signal</keyword>
<dbReference type="GO" id="GO:0061798">
    <property type="term" value="F:GTP 3',8'-cyclase activity"/>
    <property type="evidence" value="ECO:0007669"/>
    <property type="project" value="TreeGrafter"/>
</dbReference>
<sequence>MAGLLLAARTALSGAAGAGFLRAALPPSARALSTTGNPEVDALNRELDEFFGVRNAAGSSAFAPQPGDGAPQLHAAPAAPPGNASWEPDAASGGSSGSSSGSTGFPQVESALSALSQQLAELRAQLHAGGTPPGTPPQAAAFAGPQPGAASGSSGGSYSSSELRGPPSSSSGSGDGLTHVDGSGRAAMVDVSAKAATAREARASCRVLVGRQAFDLVQSNSLKKGDVLTVAQLAGITGAKLTSQLIPLCHTLLLSKVDVSLSLDAPAHAVVVRSRAVTVGQTGVEMEALTAAAVAALTVYDMVKAVTKDACVTDLRLDFKSGGKSGTYDRGAGA</sequence>
<feature type="domain" description="Molybdopterin cofactor biosynthesis C (MoaC)" evidence="8">
    <location>
        <begin position="188"/>
        <end position="323"/>
    </location>
</feature>
<dbReference type="GO" id="GO:0061799">
    <property type="term" value="F:cyclic pyranopterin monophosphate synthase activity"/>
    <property type="evidence" value="ECO:0007669"/>
    <property type="project" value="UniProtKB-EC"/>
</dbReference>
<gene>
    <name evidence="9" type="ORF">Rsub_06885</name>
</gene>
<protein>
    <recommendedName>
        <fullName evidence="3">cyclic pyranopterin monophosphate synthase</fullName>
        <ecNumber evidence="3">4.6.1.17</ecNumber>
    </recommendedName>
</protein>
<evidence type="ECO:0000256" key="3">
    <source>
        <dbReference type="ARBA" id="ARBA00012575"/>
    </source>
</evidence>
<evidence type="ECO:0000256" key="6">
    <source>
        <dbReference type="SAM" id="MobiDB-lite"/>
    </source>
</evidence>
<dbReference type="EMBL" id="BDRX01000045">
    <property type="protein sequence ID" value="GBF93886.1"/>
    <property type="molecule type" value="Genomic_DNA"/>
</dbReference>
<dbReference type="Proteomes" id="UP000247498">
    <property type="component" value="Unassembled WGS sequence"/>
</dbReference>
<dbReference type="Pfam" id="PF01967">
    <property type="entry name" value="MoaC"/>
    <property type="match status" value="1"/>
</dbReference>
<evidence type="ECO:0000256" key="2">
    <source>
        <dbReference type="ARBA" id="ARBA00005046"/>
    </source>
</evidence>
<dbReference type="UniPathway" id="UPA00344"/>
<dbReference type="SUPFAM" id="SSF55040">
    <property type="entry name" value="Molybdenum cofactor biosynthesis protein C, MoaC"/>
    <property type="match status" value="1"/>
</dbReference>
<feature type="signal peptide" evidence="7">
    <location>
        <begin position="1"/>
        <end position="17"/>
    </location>
</feature>
<dbReference type="InterPro" id="IPR047594">
    <property type="entry name" value="MoaC_bact/euk"/>
</dbReference>
<comment type="pathway">
    <text evidence="2">Cofactor biosynthesis; molybdopterin biosynthesis.</text>
</comment>
<feature type="compositionally biased region" description="Low complexity" evidence="6">
    <location>
        <begin position="137"/>
        <end position="172"/>
    </location>
</feature>
<dbReference type="PANTHER" id="PTHR22960:SF0">
    <property type="entry name" value="MOLYBDENUM COFACTOR BIOSYNTHESIS PROTEIN 1"/>
    <property type="match status" value="1"/>
</dbReference>
<reference evidence="9 10" key="1">
    <citation type="journal article" date="2018" name="Sci. Rep.">
        <title>Raphidocelis subcapitata (=Pseudokirchneriella subcapitata) provides an insight into genome evolution and environmental adaptations in the Sphaeropleales.</title>
        <authorList>
            <person name="Suzuki S."/>
            <person name="Yamaguchi H."/>
            <person name="Nakajima N."/>
            <person name="Kawachi M."/>
        </authorList>
    </citation>
    <scope>NUCLEOTIDE SEQUENCE [LARGE SCALE GENOMIC DNA]</scope>
    <source>
        <strain evidence="9 10">NIES-35</strain>
    </source>
</reference>
<feature type="chain" id="PRO_5015885286" description="cyclic pyranopterin monophosphate synthase" evidence="7">
    <location>
        <begin position="18"/>
        <end position="334"/>
    </location>
</feature>
<organism evidence="9 10">
    <name type="scientific">Raphidocelis subcapitata</name>
    <dbReference type="NCBI Taxonomy" id="307507"/>
    <lineage>
        <taxon>Eukaryota</taxon>
        <taxon>Viridiplantae</taxon>
        <taxon>Chlorophyta</taxon>
        <taxon>core chlorophytes</taxon>
        <taxon>Chlorophyceae</taxon>
        <taxon>CS clade</taxon>
        <taxon>Sphaeropleales</taxon>
        <taxon>Selenastraceae</taxon>
        <taxon>Raphidocelis</taxon>
    </lineage>
</organism>
<dbReference type="GO" id="GO:0006777">
    <property type="term" value="P:Mo-molybdopterin cofactor biosynthetic process"/>
    <property type="evidence" value="ECO:0007669"/>
    <property type="project" value="UniProtKB-KW"/>
</dbReference>
<dbReference type="NCBIfam" id="NF006870">
    <property type="entry name" value="PRK09364.1"/>
    <property type="match status" value="1"/>
</dbReference>
<dbReference type="InterPro" id="IPR002820">
    <property type="entry name" value="Mopterin_CF_biosynth-C_dom"/>
</dbReference>
<feature type="region of interest" description="Disordered" evidence="6">
    <location>
        <begin position="127"/>
        <end position="182"/>
    </location>
</feature>
<keyword evidence="5" id="KW-0456">Lyase</keyword>
<evidence type="ECO:0000256" key="1">
    <source>
        <dbReference type="ARBA" id="ARBA00001637"/>
    </source>
</evidence>
<dbReference type="PANTHER" id="PTHR22960">
    <property type="entry name" value="MOLYBDOPTERIN COFACTOR SYNTHESIS PROTEIN A"/>
    <property type="match status" value="1"/>
</dbReference>
<comment type="caution">
    <text evidence="9">The sequence shown here is derived from an EMBL/GenBank/DDBJ whole genome shotgun (WGS) entry which is preliminary data.</text>
</comment>
<feature type="region of interest" description="Disordered" evidence="6">
    <location>
        <begin position="58"/>
        <end position="106"/>
    </location>
</feature>
<evidence type="ECO:0000313" key="9">
    <source>
        <dbReference type="EMBL" id="GBF93886.1"/>
    </source>
</evidence>